<evidence type="ECO:0000256" key="1">
    <source>
        <dbReference type="SAM" id="MobiDB-lite"/>
    </source>
</evidence>
<feature type="domain" description="Protein kinase" evidence="2">
    <location>
        <begin position="50"/>
        <end position="416"/>
    </location>
</feature>
<feature type="region of interest" description="Disordered" evidence="1">
    <location>
        <begin position="258"/>
        <end position="290"/>
    </location>
</feature>
<dbReference type="PANTHER" id="PTHR46863">
    <property type="entry name" value="OS09G0572100 PROTEIN"/>
    <property type="match status" value="1"/>
</dbReference>
<reference evidence="3" key="1">
    <citation type="submission" date="2020-03" db="EMBL/GenBank/DDBJ databases">
        <title>A high-quality chromosome-level genome assembly of a woody plant with both climbing and erect habits, Rhamnella rubrinervis.</title>
        <authorList>
            <person name="Lu Z."/>
            <person name="Yang Y."/>
            <person name="Zhu X."/>
            <person name="Sun Y."/>
        </authorList>
    </citation>
    <scope>NUCLEOTIDE SEQUENCE</scope>
    <source>
        <strain evidence="3">BYM</strain>
        <tissue evidence="3">Leaf</tissue>
    </source>
</reference>
<feature type="compositionally biased region" description="Polar residues" evidence="1">
    <location>
        <begin position="1"/>
        <end position="10"/>
    </location>
</feature>
<evidence type="ECO:0000313" key="3">
    <source>
        <dbReference type="EMBL" id="KAF3433960.1"/>
    </source>
</evidence>
<gene>
    <name evidence="3" type="ORF">FNV43_RR25063</name>
</gene>
<dbReference type="InterPro" id="IPR001245">
    <property type="entry name" value="Ser-Thr/Tyr_kinase_cat_dom"/>
</dbReference>
<sequence>MCGSKSSTQVIEPKRPNHRLANPRTSRSSKSSFTAADPSSSASSSFATNFDSGSSSYKGSYSFVPKSSFSTSASLSSIRASLPENPHIYDFSEICSATGNFLTNRFSSSSSSSSWRCSIRGKDVIVFQRKFRRPVEFSELQQRLSTICRSHHSSLIKLLGASVSGNYIYLVYDFVPGANLVDCLRNPKNPNFTVLSTWISRMQIATDLAHGLDYIHHCSGLQSSFVHNHIKSSSIIVTEESMAAKICHFGTSELCGENQASDSQNNTDISDGEIKRSSNSKKALKRSGSKTMKVEGTRGYMAPEFQFTGVSTHKSDVYAFGVVILELISGKEALKYVMEEGDGGGYRRVSVIETARAAVGGGVGEVRKWVDKRLRDSFPVEVAEKMVQVGLDCVEVDPDKRPDMGRVDAMVSKLFLESQSWAEKMETPTQFSVSLAPR</sequence>
<name>A0A8K0GTT2_9ROSA</name>
<proteinExistence type="predicted"/>
<accession>A0A8K0GTT2</accession>
<dbReference type="Proteomes" id="UP000796880">
    <property type="component" value="Unassembled WGS sequence"/>
</dbReference>
<feature type="region of interest" description="Disordered" evidence="1">
    <location>
        <begin position="1"/>
        <end position="50"/>
    </location>
</feature>
<feature type="compositionally biased region" description="Polar residues" evidence="1">
    <location>
        <begin position="258"/>
        <end position="269"/>
    </location>
</feature>
<dbReference type="Pfam" id="PF07714">
    <property type="entry name" value="PK_Tyr_Ser-Thr"/>
    <property type="match status" value="1"/>
</dbReference>
<evidence type="ECO:0000259" key="2">
    <source>
        <dbReference type="PROSITE" id="PS50011"/>
    </source>
</evidence>
<feature type="compositionally biased region" description="Low complexity" evidence="1">
    <location>
        <begin position="28"/>
        <end position="50"/>
    </location>
</feature>
<dbReference type="InterPro" id="IPR011009">
    <property type="entry name" value="Kinase-like_dom_sf"/>
</dbReference>
<dbReference type="InterPro" id="IPR000719">
    <property type="entry name" value="Prot_kinase_dom"/>
</dbReference>
<dbReference type="PANTHER" id="PTHR46863:SF2">
    <property type="entry name" value="LYSM DOMAIN RECEPTOR-LIKE KINASE 3"/>
    <property type="match status" value="1"/>
</dbReference>
<keyword evidence="4" id="KW-1185">Reference proteome</keyword>
<dbReference type="PROSITE" id="PS50011">
    <property type="entry name" value="PROTEIN_KINASE_DOM"/>
    <property type="match status" value="1"/>
</dbReference>
<dbReference type="AlphaFoldDB" id="A0A8K0GTT2"/>
<comment type="caution">
    <text evidence="3">The sequence shown here is derived from an EMBL/GenBank/DDBJ whole genome shotgun (WGS) entry which is preliminary data.</text>
</comment>
<dbReference type="Gene3D" id="3.30.200.20">
    <property type="entry name" value="Phosphorylase Kinase, domain 1"/>
    <property type="match status" value="1"/>
</dbReference>
<protein>
    <recommendedName>
        <fullName evidence="2">Protein kinase domain-containing protein</fullName>
    </recommendedName>
</protein>
<dbReference type="SUPFAM" id="SSF56112">
    <property type="entry name" value="Protein kinase-like (PK-like)"/>
    <property type="match status" value="1"/>
</dbReference>
<evidence type="ECO:0000313" key="4">
    <source>
        <dbReference type="Proteomes" id="UP000796880"/>
    </source>
</evidence>
<dbReference type="EMBL" id="VOIH02000011">
    <property type="protein sequence ID" value="KAF3433960.1"/>
    <property type="molecule type" value="Genomic_DNA"/>
</dbReference>
<organism evidence="3 4">
    <name type="scientific">Rhamnella rubrinervis</name>
    <dbReference type="NCBI Taxonomy" id="2594499"/>
    <lineage>
        <taxon>Eukaryota</taxon>
        <taxon>Viridiplantae</taxon>
        <taxon>Streptophyta</taxon>
        <taxon>Embryophyta</taxon>
        <taxon>Tracheophyta</taxon>
        <taxon>Spermatophyta</taxon>
        <taxon>Magnoliopsida</taxon>
        <taxon>eudicotyledons</taxon>
        <taxon>Gunneridae</taxon>
        <taxon>Pentapetalae</taxon>
        <taxon>rosids</taxon>
        <taxon>fabids</taxon>
        <taxon>Rosales</taxon>
        <taxon>Rhamnaceae</taxon>
        <taxon>rhamnoid group</taxon>
        <taxon>Rhamneae</taxon>
        <taxon>Rhamnella</taxon>
    </lineage>
</organism>
<dbReference type="GO" id="GO:0005524">
    <property type="term" value="F:ATP binding"/>
    <property type="evidence" value="ECO:0007669"/>
    <property type="project" value="InterPro"/>
</dbReference>
<dbReference type="OrthoDB" id="4062651at2759"/>
<feature type="compositionally biased region" description="Basic residues" evidence="1">
    <location>
        <begin position="278"/>
        <end position="288"/>
    </location>
</feature>
<dbReference type="GO" id="GO:0004672">
    <property type="term" value="F:protein kinase activity"/>
    <property type="evidence" value="ECO:0007669"/>
    <property type="project" value="InterPro"/>
</dbReference>
<dbReference type="Gene3D" id="1.10.510.10">
    <property type="entry name" value="Transferase(Phosphotransferase) domain 1"/>
    <property type="match status" value="1"/>
</dbReference>